<sequence>MPLILGYDPETLREQVDLLEVGRRIDALGQLRSRDAICERAWLFKVSGQLDEALDQANQALRLARFTGERRDIQRPRLLRATILQAHGRYDEALSEFTACIADARTHEWRVHEAIGLQHRGKTRFEIGELDAALADFRAALALREAAGAPEDQLESTRFAIRAVEAARQRA</sequence>
<evidence type="ECO:0008006" key="3">
    <source>
        <dbReference type="Google" id="ProtNLM"/>
    </source>
</evidence>
<protein>
    <recommendedName>
        <fullName evidence="3">Tetratricopeptide repeat protein</fullName>
    </recommendedName>
</protein>
<reference evidence="1" key="1">
    <citation type="submission" date="2021-03" db="EMBL/GenBank/DDBJ databases">
        <title>Agromyces archimandritus sp. nov., isolated from the cockroach Archimandrita tessellata.</title>
        <authorList>
            <person name="Guzman J."/>
            <person name="Ortuzar M."/>
            <person name="Poehlein A."/>
            <person name="Daniel R."/>
            <person name="Trujillo M."/>
            <person name="Vilcinskas A."/>
        </authorList>
    </citation>
    <scope>NUCLEOTIDE SEQUENCE</scope>
    <source>
        <strain evidence="1">G127AT</strain>
    </source>
</reference>
<dbReference type="RefSeq" id="WP_210901173.1">
    <property type="nucleotide sequence ID" value="NZ_CP071696.1"/>
</dbReference>
<evidence type="ECO:0000313" key="2">
    <source>
        <dbReference type="Proteomes" id="UP000671914"/>
    </source>
</evidence>
<dbReference type="InterPro" id="IPR019734">
    <property type="entry name" value="TPR_rpt"/>
</dbReference>
<gene>
    <name evidence="1" type="ORF">G127AT_06365</name>
</gene>
<dbReference type="SUPFAM" id="SSF48452">
    <property type="entry name" value="TPR-like"/>
    <property type="match status" value="1"/>
</dbReference>
<dbReference type="Gene3D" id="1.25.40.10">
    <property type="entry name" value="Tetratricopeptide repeat domain"/>
    <property type="match status" value="1"/>
</dbReference>
<dbReference type="Proteomes" id="UP000671914">
    <property type="component" value="Chromosome"/>
</dbReference>
<dbReference type="KEGG" id="aarc:G127AT_06365"/>
<dbReference type="AlphaFoldDB" id="A0A975FQ86"/>
<proteinExistence type="predicted"/>
<name>A0A975FQ86_9MICO</name>
<dbReference type="InterPro" id="IPR011990">
    <property type="entry name" value="TPR-like_helical_dom_sf"/>
</dbReference>
<keyword evidence="2" id="KW-1185">Reference proteome</keyword>
<accession>A0A975FQ86</accession>
<evidence type="ECO:0000313" key="1">
    <source>
        <dbReference type="EMBL" id="QTX05822.1"/>
    </source>
</evidence>
<organism evidence="1 2">
    <name type="scientific">Agromyces archimandritae</name>
    <dbReference type="NCBI Taxonomy" id="2781962"/>
    <lineage>
        <taxon>Bacteria</taxon>
        <taxon>Bacillati</taxon>
        <taxon>Actinomycetota</taxon>
        <taxon>Actinomycetes</taxon>
        <taxon>Micrococcales</taxon>
        <taxon>Microbacteriaceae</taxon>
        <taxon>Agromyces</taxon>
    </lineage>
</organism>
<dbReference type="SMART" id="SM00028">
    <property type="entry name" value="TPR"/>
    <property type="match status" value="2"/>
</dbReference>
<dbReference type="EMBL" id="CP071696">
    <property type="protein sequence ID" value="QTX05822.1"/>
    <property type="molecule type" value="Genomic_DNA"/>
</dbReference>